<dbReference type="EC" id="2.1.1.107" evidence="2"/>
<evidence type="ECO:0000256" key="2">
    <source>
        <dbReference type="ARBA" id="ARBA00012162"/>
    </source>
</evidence>
<dbReference type="InterPro" id="IPR000878">
    <property type="entry name" value="4pyrrol_Mease"/>
</dbReference>
<keyword evidence="11" id="KW-1185">Reference proteome</keyword>
<dbReference type="Gene3D" id="3.30.950.10">
    <property type="entry name" value="Methyltransferase, Cobalt-precorrin-4 Transmethylase, Domain 2"/>
    <property type="match status" value="1"/>
</dbReference>
<evidence type="ECO:0000256" key="6">
    <source>
        <dbReference type="ARBA" id="ARBA00022691"/>
    </source>
</evidence>
<dbReference type="Pfam" id="PF00590">
    <property type="entry name" value="TP_methylase"/>
    <property type="match status" value="1"/>
</dbReference>
<evidence type="ECO:0000256" key="5">
    <source>
        <dbReference type="ARBA" id="ARBA00022679"/>
    </source>
</evidence>
<dbReference type="InterPro" id="IPR006366">
    <property type="entry name" value="CobA/CysG_C"/>
</dbReference>
<evidence type="ECO:0000256" key="1">
    <source>
        <dbReference type="ARBA" id="ARBA00005879"/>
    </source>
</evidence>
<dbReference type="InterPro" id="IPR014776">
    <property type="entry name" value="4pyrrole_Mease_sub2"/>
</dbReference>
<evidence type="ECO:0000256" key="3">
    <source>
        <dbReference type="ARBA" id="ARBA00018323"/>
    </source>
</evidence>
<dbReference type="InterPro" id="IPR014777">
    <property type="entry name" value="4pyrrole_Mease_sub1"/>
</dbReference>
<dbReference type="GO" id="GO:0004852">
    <property type="term" value="F:uroporphyrinogen-III synthase activity"/>
    <property type="evidence" value="ECO:0007669"/>
    <property type="project" value="InterPro"/>
</dbReference>
<evidence type="ECO:0000256" key="7">
    <source>
        <dbReference type="ARBA" id="ARBA00023244"/>
    </source>
</evidence>
<keyword evidence="6" id="KW-0949">S-adenosyl-L-methionine</keyword>
<dbReference type="SUPFAM" id="SSF53790">
    <property type="entry name" value="Tetrapyrrole methylase"/>
    <property type="match status" value="1"/>
</dbReference>
<accession>A0A429Z9H2</accession>
<dbReference type="GO" id="GO:0004851">
    <property type="term" value="F:uroporphyrin-III C-methyltransferase activity"/>
    <property type="evidence" value="ECO:0007669"/>
    <property type="project" value="UniProtKB-EC"/>
</dbReference>
<evidence type="ECO:0000256" key="4">
    <source>
        <dbReference type="ARBA" id="ARBA00022603"/>
    </source>
</evidence>
<dbReference type="InterPro" id="IPR036108">
    <property type="entry name" value="4pyrrol_syn_uPrphyn_synt_sf"/>
</dbReference>
<dbReference type="Proteomes" id="UP000277864">
    <property type="component" value="Unassembled WGS sequence"/>
</dbReference>
<keyword evidence="4 10" id="KW-0489">Methyltransferase</keyword>
<keyword evidence="7" id="KW-0627">Porphyrin biosynthesis</keyword>
<dbReference type="Gene3D" id="3.40.1010.10">
    <property type="entry name" value="Cobalt-precorrin-4 Transmethylase, Domain 1"/>
    <property type="match status" value="1"/>
</dbReference>
<dbReference type="EMBL" id="PXZH01000001">
    <property type="protein sequence ID" value="RST90316.1"/>
    <property type="molecule type" value="Genomic_DNA"/>
</dbReference>
<name>A0A429Z9H2_9ENTE</name>
<evidence type="ECO:0000313" key="11">
    <source>
        <dbReference type="Proteomes" id="UP000277864"/>
    </source>
</evidence>
<dbReference type="PROSITE" id="PS00839">
    <property type="entry name" value="SUMT_1"/>
    <property type="match status" value="1"/>
</dbReference>
<evidence type="ECO:0000256" key="8">
    <source>
        <dbReference type="ARBA" id="ARBA00079776"/>
    </source>
</evidence>
<dbReference type="GO" id="GO:0019354">
    <property type="term" value="P:siroheme biosynthetic process"/>
    <property type="evidence" value="ECO:0007669"/>
    <property type="project" value="InterPro"/>
</dbReference>
<evidence type="ECO:0000259" key="9">
    <source>
        <dbReference type="Pfam" id="PF00590"/>
    </source>
</evidence>
<dbReference type="FunFam" id="3.30.950.10:FF:000001">
    <property type="entry name" value="Siroheme synthase"/>
    <property type="match status" value="1"/>
</dbReference>
<dbReference type="RefSeq" id="WP_125942929.1">
    <property type="nucleotide sequence ID" value="NZ_PXZH01000001.1"/>
</dbReference>
<comment type="caution">
    <text evidence="10">The sequence shown here is derived from an EMBL/GenBank/DDBJ whole genome shotgun (WGS) entry which is preliminary data.</text>
</comment>
<dbReference type="OrthoDB" id="9815856at2"/>
<dbReference type="SUPFAM" id="SSF69618">
    <property type="entry name" value="HemD-like"/>
    <property type="match status" value="1"/>
</dbReference>
<dbReference type="NCBIfam" id="TIGR01469">
    <property type="entry name" value="cobA_cysG_Cterm"/>
    <property type="match status" value="1"/>
</dbReference>
<dbReference type="InterPro" id="IPR050161">
    <property type="entry name" value="Siro_Cobalamin_biosynth"/>
</dbReference>
<comment type="similarity">
    <text evidence="1">Belongs to the precorrin methyltransferase family.</text>
</comment>
<dbReference type="FunFam" id="3.40.1010.10:FF:000001">
    <property type="entry name" value="Siroheme synthase"/>
    <property type="match status" value="1"/>
</dbReference>
<organism evidence="10 11">
    <name type="scientific">Vagococcus humatus</name>
    <dbReference type="NCBI Taxonomy" id="1889241"/>
    <lineage>
        <taxon>Bacteria</taxon>
        <taxon>Bacillati</taxon>
        <taxon>Bacillota</taxon>
        <taxon>Bacilli</taxon>
        <taxon>Lactobacillales</taxon>
        <taxon>Enterococcaceae</taxon>
        <taxon>Vagococcus</taxon>
    </lineage>
</organism>
<keyword evidence="5 10" id="KW-0808">Transferase</keyword>
<proteinExistence type="inferred from homology"/>
<dbReference type="PANTHER" id="PTHR45790:SF3">
    <property type="entry name" value="S-ADENOSYL-L-METHIONINE-DEPENDENT UROPORPHYRINOGEN III METHYLTRANSFERASE, CHLOROPLASTIC"/>
    <property type="match status" value="1"/>
</dbReference>
<dbReference type="AlphaFoldDB" id="A0A429Z9H2"/>
<feature type="domain" description="Tetrapyrrole methylase" evidence="9">
    <location>
        <begin position="4"/>
        <end position="214"/>
    </location>
</feature>
<evidence type="ECO:0000313" key="10">
    <source>
        <dbReference type="EMBL" id="RST90316.1"/>
    </source>
</evidence>
<dbReference type="PANTHER" id="PTHR45790">
    <property type="entry name" value="SIROHEME SYNTHASE-RELATED"/>
    <property type="match status" value="1"/>
</dbReference>
<sequence length="481" mass="53738">MKGTVTLIGAGPGEPELLTVKALRKLKEADVVFYDRLVNPNLLNFCKEGCELIDVGKKPNHHPIPQGEIEQLMIAKANEAQKIVRLKSGDPYVFGRGGEEGISLRQQGIDFEVIPGVTSAIGGLAYAGIPITHRDFASSFHVVTGHLKSKDSELDWQMLAKMEGTLVFLMGMSELETITNHLLENGKDAKTPVGIVQWATRKEQRTVTGTLANIYEVATEAGMSSPSLIVMGGVVSLRDELKFIEERPLFGKSVGMPYTHQKVMYHQLIDQGATVHEFSKPVEVSYLAETNKSYNAEGRILFTNPTSIDYFVKQMIQEEKDWRYFSQTLFLTVGHHTEKRLNEQGILPTERYATIEEFLSETSDNLLADTQVIGSKEMTEVFDGLDKKVPNIWTTHEERLLHLDEASWQEPDILFFPNSKGAKLFINELNPRELTDLADKKIVVMGSITGQVFEAQGIPVIYTAEKTLASVIEKIIKEVNK</sequence>
<dbReference type="NCBIfam" id="NF004790">
    <property type="entry name" value="PRK06136.1"/>
    <property type="match status" value="1"/>
</dbReference>
<dbReference type="GO" id="GO:0032259">
    <property type="term" value="P:methylation"/>
    <property type="evidence" value="ECO:0007669"/>
    <property type="project" value="UniProtKB-KW"/>
</dbReference>
<gene>
    <name evidence="10" type="primary">cobA</name>
    <name evidence="10" type="ORF">C7P63_04385</name>
</gene>
<dbReference type="InterPro" id="IPR003043">
    <property type="entry name" value="Uropor_MeTrfase_CS"/>
</dbReference>
<reference evidence="10 11" key="1">
    <citation type="submission" date="2018-03" db="EMBL/GenBank/DDBJ databases">
        <authorList>
            <person name="Gulvik C.A."/>
        </authorList>
    </citation>
    <scope>NUCLEOTIDE SEQUENCE [LARGE SCALE GENOMIC DNA]</scope>
    <source>
        <strain evidence="10 11">JCM 31581</strain>
    </source>
</reference>
<protein>
    <recommendedName>
        <fullName evidence="3">Uroporphyrinogen-III C-methyltransferase</fullName>
        <ecNumber evidence="2">2.1.1.107</ecNumber>
    </recommendedName>
    <alternativeName>
        <fullName evidence="8">Uroporphyrinogen III methylase</fullName>
    </alternativeName>
</protein>
<dbReference type="InterPro" id="IPR035996">
    <property type="entry name" value="4pyrrol_Methylase_sf"/>
</dbReference>
<dbReference type="CDD" id="cd11642">
    <property type="entry name" value="SUMT"/>
    <property type="match status" value="1"/>
</dbReference>
<dbReference type="Gene3D" id="3.40.50.10090">
    <property type="match status" value="1"/>
</dbReference>